<dbReference type="EMBL" id="CP097510">
    <property type="protein sequence ID" value="URE32106.1"/>
    <property type="molecule type" value="Genomic_DNA"/>
</dbReference>
<dbReference type="InterPro" id="IPR033467">
    <property type="entry name" value="Tesmin/TSO1-like_CXC"/>
</dbReference>
<dbReference type="PROSITE" id="PS51634">
    <property type="entry name" value="CRC"/>
    <property type="match status" value="1"/>
</dbReference>
<keyword evidence="11" id="KW-1185">Reference proteome</keyword>
<comment type="subcellular location">
    <subcellularLocation>
        <location evidence="1">Nucleus</location>
    </subcellularLocation>
</comment>
<feature type="region of interest" description="Disordered" evidence="7">
    <location>
        <begin position="661"/>
        <end position="683"/>
    </location>
</feature>
<reference evidence="10" key="1">
    <citation type="submission" date="2022-05" db="EMBL/GenBank/DDBJ databases">
        <title>The Musa troglodytarum L. genome provides insights into the mechanism of non-climacteric behaviour and enrichment of carotenoids.</title>
        <authorList>
            <person name="Wang J."/>
        </authorList>
    </citation>
    <scope>NUCLEOTIDE SEQUENCE</scope>
    <source>
        <tissue evidence="10">Leaf</tissue>
    </source>
</reference>
<feature type="domain" description="NAB" evidence="9">
    <location>
        <begin position="1049"/>
        <end position="1129"/>
    </location>
</feature>
<evidence type="ECO:0000259" key="9">
    <source>
        <dbReference type="PROSITE" id="PS51774"/>
    </source>
</evidence>
<proteinExistence type="inferred from homology"/>
<feature type="compositionally biased region" description="Polar residues" evidence="7">
    <location>
        <begin position="63"/>
        <end position="81"/>
    </location>
</feature>
<dbReference type="Pfam" id="PF03638">
    <property type="entry name" value="TCR"/>
    <property type="match status" value="2"/>
</dbReference>
<dbReference type="GO" id="GO:0005634">
    <property type="term" value="C:nucleus"/>
    <property type="evidence" value="ECO:0007669"/>
    <property type="project" value="UniProtKB-SubCell"/>
</dbReference>
<dbReference type="InterPro" id="IPR005172">
    <property type="entry name" value="CRC"/>
</dbReference>
<evidence type="ECO:0000256" key="2">
    <source>
        <dbReference type="ARBA" id="ARBA00007267"/>
    </source>
</evidence>
<feature type="coiled-coil region" evidence="6">
    <location>
        <begin position="2123"/>
        <end position="2184"/>
    </location>
</feature>
<keyword evidence="3 6" id="KW-0175">Coiled coil</keyword>
<evidence type="ECO:0000256" key="7">
    <source>
        <dbReference type="SAM" id="MobiDB-lite"/>
    </source>
</evidence>
<protein>
    <submittedName>
        <fullName evidence="10">KIP1-like protein</fullName>
    </submittedName>
</protein>
<name>A0A9E7KWL9_9LILI</name>
<feature type="compositionally biased region" description="Polar residues" evidence="7">
    <location>
        <begin position="661"/>
        <end position="679"/>
    </location>
</feature>
<dbReference type="OrthoDB" id="10255522at2759"/>
<comment type="similarity">
    <text evidence="5">Belongs to the NET family.</text>
</comment>
<feature type="region of interest" description="Disordered" evidence="7">
    <location>
        <begin position="460"/>
        <end position="481"/>
    </location>
</feature>
<dbReference type="PANTHER" id="PTHR32258">
    <property type="entry name" value="PROTEIN NETWORKED 4A"/>
    <property type="match status" value="1"/>
</dbReference>
<feature type="compositionally biased region" description="Basic and acidic residues" evidence="7">
    <location>
        <begin position="1277"/>
        <end position="1289"/>
    </location>
</feature>
<evidence type="ECO:0000256" key="5">
    <source>
        <dbReference type="ARBA" id="ARBA00038006"/>
    </source>
</evidence>
<dbReference type="GO" id="GO:0051015">
    <property type="term" value="F:actin filament binding"/>
    <property type="evidence" value="ECO:0007669"/>
    <property type="project" value="TreeGrafter"/>
</dbReference>
<dbReference type="InterPro" id="IPR051861">
    <property type="entry name" value="NET_actin-binding_domain"/>
</dbReference>
<evidence type="ECO:0000256" key="1">
    <source>
        <dbReference type="ARBA" id="ARBA00004123"/>
    </source>
</evidence>
<gene>
    <name evidence="10" type="ORF">MUK42_03579</name>
</gene>
<evidence type="ECO:0000313" key="11">
    <source>
        <dbReference type="Proteomes" id="UP001055439"/>
    </source>
</evidence>
<feature type="coiled-coil region" evidence="6">
    <location>
        <begin position="1782"/>
        <end position="1816"/>
    </location>
</feature>
<comment type="similarity">
    <text evidence="2">Belongs to the lin-54 family.</text>
</comment>
<dbReference type="PANTHER" id="PTHR32258:SF6">
    <property type="entry name" value="PROTEIN NETWORKED 1A"/>
    <property type="match status" value="1"/>
</dbReference>
<feature type="coiled-coil region" evidence="6">
    <location>
        <begin position="1884"/>
        <end position="1911"/>
    </location>
</feature>
<dbReference type="Pfam" id="PF07765">
    <property type="entry name" value="KIP1"/>
    <property type="match status" value="1"/>
</dbReference>
<dbReference type="InterPro" id="IPR011684">
    <property type="entry name" value="NAB"/>
</dbReference>
<organism evidence="10 11">
    <name type="scientific">Musa troglodytarum</name>
    <name type="common">fe'i banana</name>
    <dbReference type="NCBI Taxonomy" id="320322"/>
    <lineage>
        <taxon>Eukaryota</taxon>
        <taxon>Viridiplantae</taxon>
        <taxon>Streptophyta</taxon>
        <taxon>Embryophyta</taxon>
        <taxon>Tracheophyta</taxon>
        <taxon>Spermatophyta</taxon>
        <taxon>Magnoliopsida</taxon>
        <taxon>Liliopsida</taxon>
        <taxon>Zingiberales</taxon>
        <taxon>Musaceae</taxon>
        <taxon>Musa</taxon>
    </lineage>
</organism>
<evidence type="ECO:0000256" key="3">
    <source>
        <dbReference type="ARBA" id="ARBA00023054"/>
    </source>
</evidence>
<feature type="compositionally biased region" description="Polar residues" evidence="7">
    <location>
        <begin position="720"/>
        <end position="736"/>
    </location>
</feature>
<evidence type="ECO:0000256" key="4">
    <source>
        <dbReference type="ARBA" id="ARBA00023242"/>
    </source>
</evidence>
<dbReference type="SMART" id="SM01114">
    <property type="entry name" value="CXC"/>
    <property type="match status" value="2"/>
</dbReference>
<sequence>METPQRGKTGGAPLSKFEDSPVFNFINNLSPIRPVKSTDSAHIAHTYQSLNFASLSSIFSSPHANPSRVTRNLTGPPSTDLSRPEDFLDNVGESSLCSGVSDVVRPSRFTATTQDNCTITCSFNEAAIDPPEQCPILLSTLPQSSQYDSGSPDHNTKMKFELDLGHAPAELVPFVQNDKDRGKILFTTETGVQENHPLELNKDEVEGVQENFVFDDAEDMLIFDSFMEPEVHERVGEEVIGNDVTSFVSLLSNYTENVDQLQQTQPDIPHGPCVQDITQDLQLKCSEDSRMKKPETEHGKKLLSVTHQNQVDDCKQHSIHRRCLVFEVAGISQRNIYGDSSLNQSTTLPSKSRNVFDANLNPAISPSLHAFPGIGLHLNALAATSMDRTIKNETLAPRKQLITMPCPNDPFASATTGRNSPQKSLAIEADLLTSGEIEDLQVTYDAAAAKDISLGNCEELSQGSPKKKRCKSENGGESEGCKRCNCKKSKCLKLYCECFAAGVYCSEPCSCQGCFNKPIHEETVLATRKQIESRNPLAFAPKVIRTSEAGVEMRDDANKTPASTRHKRGCNCKKSNCLKKYCECYQFGVGCSISCRCEGCKNAFGRKEGVEEIEQVEEETDAYDKEKEGLDDGPQIAKVQIDESHSSGNILPITPHQSCRRSIQLPSSSSAKQPRTSKLSIGRSPGLYGSHILWRSEILLSQDKSENKFNANSEDDTPTILKSNASPTTGIKTASPNRKRVSPPHIGVGLSPSNRRSCRKLILKSIPPFPSLNNDDASTEHPLSYSRNSSFSSSTVSVASDLNWYQSLPIAFNGTCSLMLCRVAGFDLLADWVWSLHGEGRILDAMDARLGSEYVAEDAKRLLLLGLACSHPLPGARPKTHAFVQIMSRSAAPPEVPSNKPAFVWPPEGPIGAEDCDAMSSTSAGAAAVTTASNCSNARATPASSLEVQLCYVIVFYDQNWENDQYLKHLQLMQRLKKLGSWVVLEGSLPLVNIEVVQNASNLEYISEVFSFASPNLVLAVVGCLKLAVVAILPGIMATLSHAESRRLYSWWWDSHISPKHSKWLQDNLADIDDKVKAMIRLIEEDADSFAQRAEMYYKKRPELMKLVEEFYRAYRALAERYDHSTGALRQAHKTIAEAFPNQIPLELFDECVSPDAGTNTHQMPQGIIHPDGLQVDLLGLLLHDDTMKLNEACSGVTKVTTNEACLKQLDQMFETSEEATGTNFSVGREGKFSEYKLLQKEISRLSKENQDLKKQLSSESARADRNENEVQSLKETYSKVKSEKDDSQTRYQESMIRVSCLEDEISRTKQDLKKLNDEMLMESSCLSSAKERTLVLDKANQSLQLELDILKQKIKQQQEELKKKGQDLETLKTSLQDELQRNFKGEMAYQSMEKKHTETKEEMRHLELELKSKLEKLKDMEIELENIRDENVSFTEQNLSSALKIMNMQDEIISLMDLKRKLEDEADLHIEEKESLELELYRLKKDRNDLEQKYHLLTDEIQSVNLSVGSLRALIKELRDGNLELKDTIKKNEDEKNLYLRNLNRMQAVSEKNTALEASLLDANNDLVRLRVKIKELEDFSAHLRCRISVHLAEKAALLSQIEAAAQNMENLSRKNIFLENSLSDMSVELEYLRENLKGAEESCDSLHDEKSAHLSEKITFMSQVESFKQSLQSLEGRYQELEVKCSSIEKEKDLRLHHVAELQELLRLEKEEHDIVVQSSKSQLNALADQIHILQEEGRQREENFEMEQHKIINAQVEIFILHRCLCDMKEENLILLFGSQKHKEALSCAEKLILELEQQCLTQEKKIKSLMEHNKKLREWIYRIIKSLKVDLEHATFDETEDELLLQLVFNEIRQLLHTISEAHDEKQHLLLEKSVVVTLLQQFGKYVADLRAEKAALEKESKLKLENLTLLKSKNDEFLEIHELMRKEMQVSNHREEALEVEVDLLFRQLTYIQESHSKLQTEFSKVFEENNLMCKKLYDLREEKVKLEEENTVFLTDVMSLDYLSVMLRSLNSERALSLQLLSNETNYFCGLKIKLEQEISLINGKCSTLEVENTHLKESFAYLKECRRSFSEDQHDVHSARSARRELNLDTVENSSIKKDMELTQANQSLNTAQYMNLELHRNLNDLKLDVDEAKVTREETEKISNLLDVFAVKEIENECLQQENKVLKCEHGKLQNDVEELLHDIQWEAINAVVYKEKDDQIAACPYTMSCQKRSQDHSATTPPGLLRLQYLHNKIKVLQEVMMNTGNVLELERLDSSASLETAWKQIELLKSKGIPDNEITKSKYEQIMKDIQLDIVLNSSRYGNDILSHGHRRARGTDEATSEMLELWGTSEEGCSNQKQKSPLIFENSMAHYQIEEMEGKYTSDELVAEKELAIDKLELSRKLEPHLQWNRRVVERLFSDAQRLLLLQSSIQELQGNMEISEKINQPTRSEFITFKGQLKEAEGTITKLIDVNSKLTKKVEDYSASPDNYAEKKDTVSKRQKQISDRARKVSEKIGRLELEMQKIQYNLLKFEEEVPSKRARKKTLLESYSSSLFV</sequence>
<evidence type="ECO:0000259" key="8">
    <source>
        <dbReference type="PROSITE" id="PS51634"/>
    </source>
</evidence>
<keyword evidence="4" id="KW-0539">Nucleus</keyword>
<feature type="compositionally biased region" description="Basic and acidic residues" evidence="7">
    <location>
        <begin position="471"/>
        <end position="481"/>
    </location>
</feature>
<feature type="domain" description="CRC" evidence="8">
    <location>
        <begin position="480"/>
        <end position="605"/>
    </location>
</feature>
<dbReference type="PROSITE" id="PS51774">
    <property type="entry name" value="NAB"/>
    <property type="match status" value="1"/>
</dbReference>
<evidence type="ECO:0000256" key="6">
    <source>
        <dbReference type="SAM" id="Coils"/>
    </source>
</evidence>
<accession>A0A9E7KWL9</accession>
<dbReference type="GO" id="GO:0005886">
    <property type="term" value="C:plasma membrane"/>
    <property type="evidence" value="ECO:0007669"/>
    <property type="project" value="TreeGrafter"/>
</dbReference>
<feature type="region of interest" description="Disordered" evidence="7">
    <location>
        <begin position="1254"/>
        <end position="1289"/>
    </location>
</feature>
<evidence type="ECO:0000313" key="10">
    <source>
        <dbReference type="EMBL" id="URE32106.1"/>
    </source>
</evidence>
<feature type="compositionally biased region" description="Basic and acidic residues" evidence="7">
    <location>
        <begin position="1254"/>
        <end position="1269"/>
    </location>
</feature>
<dbReference type="Proteomes" id="UP001055439">
    <property type="component" value="Chromosome 8"/>
</dbReference>
<feature type="region of interest" description="Disordered" evidence="7">
    <location>
        <begin position="709"/>
        <end position="749"/>
    </location>
</feature>
<feature type="region of interest" description="Disordered" evidence="7">
    <location>
        <begin position="63"/>
        <end position="84"/>
    </location>
</feature>